<keyword evidence="1" id="KW-0645">Protease</keyword>
<feature type="signal peptide" evidence="6">
    <location>
        <begin position="1"/>
        <end position="16"/>
    </location>
</feature>
<dbReference type="Proteomes" id="UP000677054">
    <property type="component" value="Unassembled WGS sequence"/>
</dbReference>
<evidence type="ECO:0000256" key="1">
    <source>
        <dbReference type="ARBA" id="ARBA00022670"/>
    </source>
</evidence>
<dbReference type="EMBL" id="CAJPEV010001234">
    <property type="protein sequence ID" value="CAG0891525.1"/>
    <property type="molecule type" value="Genomic_DNA"/>
</dbReference>
<dbReference type="AlphaFoldDB" id="A0A7R8XGK0"/>
<protein>
    <recommendedName>
        <fullName evidence="7">Peptidase S1 domain-containing protein</fullName>
    </recommendedName>
</protein>
<dbReference type="PANTHER" id="PTHR24276">
    <property type="entry name" value="POLYSERASE-RELATED"/>
    <property type="match status" value="1"/>
</dbReference>
<dbReference type="Gene3D" id="2.40.10.10">
    <property type="entry name" value="Trypsin-like serine proteases"/>
    <property type="match status" value="2"/>
</dbReference>
<accession>A0A7R8XGK0</accession>
<dbReference type="InterPro" id="IPR043504">
    <property type="entry name" value="Peptidase_S1_PA_chymotrypsin"/>
</dbReference>
<dbReference type="OrthoDB" id="10059102at2759"/>
<evidence type="ECO:0000256" key="6">
    <source>
        <dbReference type="SAM" id="SignalP"/>
    </source>
</evidence>
<dbReference type="FunFam" id="2.40.10.10:FF:000068">
    <property type="entry name" value="transmembrane protease serine 2"/>
    <property type="match status" value="1"/>
</dbReference>
<keyword evidence="3" id="KW-0720">Serine protease</keyword>
<dbReference type="InterPro" id="IPR018114">
    <property type="entry name" value="TRYPSIN_HIS"/>
</dbReference>
<name>A0A7R8XGK0_9CRUS</name>
<dbReference type="InterPro" id="IPR050430">
    <property type="entry name" value="Peptidase_S1"/>
</dbReference>
<dbReference type="PROSITE" id="PS50240">
    <property type="entry name" value="TRYPSIN_DOM"/>
    <property type="match status" value="1"/>
</dbReference>
<evidence type="ECO:0000259" key="7">
    <source>
        <dbReference type="PROSITE" id="PS50240"/>
    </source>
</evidence>
<evidence type="ECO:0000256" key="4">
    <source>
        <dbReference type="ARBA" id="ARBA00023157"/>
    </source>
</evidence>
<feature type="chain" id="PRO_5036209265" description="Peptidase S1 domain-containing protein" evidence="6">
    <location>
        <begin position="17"/>
        <end position="119"/>
    </location>
</feature>
<keyword evidence="2" id="KW-0378">Hydrolase</keyword>
<dbReference type="SUPFAM" id="SSF50494">
    <property type="entry name" value="Trypsin-like serine proteases"/>
    <property type="match status" value="1"/>
</dbReference>
<gene>
    <name evidence="8" type="ORF">DSTB1V02_LOCUS6621</name>
</gene>
<feature type="domain" description="Peptidase S1" evidence="7">
    <location>
        <begin position="39"/>
        <end position="119"/>
    </location>
</feature>
<dbReference type="GO" id="GO:0006508">
    <property type="term" value="P:proteolysis"/>
    <property type="evidence" value="ECO:0007669"/>
    <property type="project" value="UniProtKB-KW"/>
</dbReference>
<keyword evidence="4" id="KW-1015">Disulfide bond</keyword>
<dbReference type="InterPro" id="IPR001254">
    <property type="entry name" value="Trypsin_dom"/>
</dbReference>
<evidence type="ECO:0000256" key="3">
    <source>
        <dbReference type="ARBA" id="ARBA00022825"/>
    </source>
</evidence>
<organism evidence="8">
    <name type="scientific">Darwinula stevensoni</name>
    <dbReference type="NCBI Taxonomy" id="69355"/>
    <lineage>
        <taxon>Eukaryota</taxon>
        <taxon>Metazoa</taxon>
        <taxon>Ecdysozoa</taxon>
        <taxon>Arthropoda</taxon>
        <taxon>Crustacea</taxon>
        <taxon>Oligostraca</taxon>
        <taxon>Ostracoda</taxon>
        <taxon>Podocopa</taxon>
        <taxon>Podocopida</taxon>
        <taxon>Darwinulocopina</taxon>
        <taxon>Darwinuloidea</taxon>
        <taxon>Darwinulidae</taxon>
        <taxon>Darwinula</taxon>
    </lineage>
</organism>
<keyword evidence="9" id="KW-1185">Reference proteome</keyword>
<dbReference type="EMBL" id="LR900751">
    <property type="protein sequence ID" value="CAD7246775.1"/>
    <property type="molecule type" value="Genomic_DNA"/>
</dbReference>
<dbReference type="Pfam" id="PF00089">
    <property type="entry name" value="Trypsin"/>
    <property type="match status" value="1"/>
</dbReference>
<dbReference type="PANTHER" id="PTHR24276:SF98">
    <property type="entry name" value="FI18310P1-RELATED"/>
    <property type="match status" value="1"/>
</dbReference>
<reference evidence="8" key="1">
    <citation type="submission" date="2020-11" db="EMBL/GenBank/DDBJ databases">
        <authorList>
            <person name="Tran Van P."/>
        </authorList>
    </citation>
    <scope>NUCLEOTIDE SEQUENCE</scope>
</reference>
<dbReference type="GO" id="GO:0004252">
    <property type="term" value="F:serine-type endopeptidase activity"/>
    <property type="evidence" value="ECO:0007669"/>
    <property type="project" value="InterPro"/>
</dbReference>
<feature type="region of interest" description="Disordered" evidence="5">
    <location>
        <begin position="95"/>
        <end position="119"/>
    </location>
</feature>
<dbReference type="InterPro" id="IPR009003">
    <property type="entry name" value="Peptidase_S1_PA"/>
</dbReference>
<proteinExistence type="predicted"/>
<keyword evidence="6" id="KW-0732">Signal</keyword>
<dbReference type="PROSITE" id="PS00134">
    <property type="entry name" value="TRYPSIN_HIS"/>
    <property type="match status" value="1"/>
</dbReference>
<evidence type="ECO:0000313" key="8">
    <source>
        <dbReference type="EMBL" id="CAD7246775.1"/>
    </source>
</evidence>
<evidence type="ECO:0000256" key="5">
    <source>
        <dbReference type="SAM" id="MobiDB-lite"/>
    </source>
</evidence>
<evidence type="ECO:0000313" key="9">
    <source>
        <dbReference type="Proteomes" id="UP000677054"/>
    </source>
</evidence>
<evidence type="ECO:0000256" key="2">
    <source>
        <dbReference type="ARBA" id="ARBA00022801"/>
    </source>
</evidence>
<sequence>MFRFLILSVALAWANAAPADILREIFHWKSDKPMPDGRIVGGHNADIEDIPWQVSFQTRSGFHFCGGSIKDSTHIITAAHCCDGQSASNLRVRAGSNRKDQGGTTSNVASIRMHGSYNP</sequence>